<evidence type="ECO:0000256" key="1">
    <source>
        <dbReference type="ARBA" id="ARBA00023054"/>
    </source>
</evidence>
<dbReference type="PANTHER" id="PTHR23172">
    <property type="entry name" value="AUXILIN/CYCLIN G-ASSOCIATED KINASE-RELATED"/>
    <property type="match status" value="1"/>
</dbReference>
<reference evidence="4" key="1">
    <citation type="submission" date="2022-07" db="EMBL/GenBank/DDBJ databases">
        <authorList>
            <person name="Macas J."/>
            <person name="Novak P."/>
            <person name="Neumann P."/>
        </authorList>
    </citation>
    <scope>NUCLEOTIDE SEQUENCE</scope>
</reference>
<dbReference type="AlphaFoldDB" id="A0A9P1EH95"/>
<keyword evidence="5" id="KW-1185">Reference proteome</keyword>
<dbReference type="PANTHER" id="PTHR23172:SF87">
    <property type="entry name" value="CHAPERONE DNAJ-DOMAIN SUPERFAMILY PROTEIN"/>
    <property type="match status" value="1"/>
</dbReference>
<dbReference type="PROSITE" id="PS50076">
    <property type="entry name" value="DNAJ_2"/>
    <property type="match status" value="1"/>
</dbReference>
<evidence type="ECO:0000256" key="2">
    <source>
        <dbReference type="SAM" id="MobiDB-lite"/>
    </source>
</evidence>
<feature type="compositionally biased region" description="Polar residues" evidence="2">
    <location>
        <begin position="745"/>
        <end position="757"/>
    </location>
</feature>
<feature type="region of interest" description="Disordered" evidence="2">
    <location>
        <begin position="1"/>
        <end position="30"/>
    </location>
</feature>
<feature type="compositionally biased region" description="Polar residues" evidence="2">
    <location>
        <begin position="116"/>
        <end position="133"/>
    </location>
</feature>
<dbReference type="GO" id="GO:0072583">
    <property type="term" value="P:clathrin-dependent endocytosis"/>
    <property type="evidence" value="ECO:0007669"/>
    <property type="project" value="TreeGrafter"/>
</dbReference>
<dbReference type="GO" id="GO:0031982">
    <property type="term" value="C:vesicle"/>
    <property type="evidence" value="ECO:0007669"/>
    <property type="project" value="TreeGrafter"/>
</dbReference>
<evidence type="ECO:0000313" key="5">
    <source>
        <dbReference type="Proteomes" id="UP001152484"/>
    </source>
</evidence>
<protein>
    <recommendedName>
        <fullName evidence="3">J domain-containing protein</fullName>
    </recommendedName>
</protein>
<evidence type="ECO:0000259" key="3">
    <source>
        <dbReference type="PROSITE" id="PS50076"/>
    </source>
</evidence>
<dbReference type="CDD" id="cd06257">
    <property type="entry name" value="DnaJ"/>
    <property type="match status" value="1"/>
</dbReference>
<comment type="caution">
    <text evidence="4">The sequence shown here is derived from an EMBL/GenBank/DDBJ whole genome shotgun (WGS) entry which is preliminary data.</text>
</comment>
<organism evidence="4 5">
    <name type="scientific">Cuscuta europaea</name>
    <name type="common">European dodder</name>
    <dbReference type="NCBI Taxonomy" id="41803"/>
    <lineage>
        <taxon>Eukaryota</taxon>
        <taxon>Viridiplantae</taxon>
        <taxon>Streptophyta</taxon>
        <taxon>Embryophyta</taxon>
        <taxon>Tracheophyta</taxon>
        <taxon>Spermatophyta</taxon>
        <taxon>Magnoliopsida</taxon>
        <taxon>eudicotyledons</taxon>
        <taxon>Gunneridae</taxon>
        <taxon>Pentapetalae</taxon>
        <taxon>asterids</taxon>
        <taxon>lamiids</taxon>
        <taxon>Solanales</taxon>
        <taxon>Convolvulaceae</taxon>
        <taxon>Cuscuteae</taxon>
        <taxon>Cuscuta</taxon>
        <taxon>Cuscuta subgen. Cuscuta</taxon>
    </lineage>
</organism>
<dbReference type="FunFam" id="1.10.287.110:FF:000009">
    <property type="entry name" value="Auxilin-related protein 1"/>
    <property type="match status" value="1"/>
</dbReference>
<feature type="compositionally biased region" description="Basic and acidic residues" evidence="2">
    <location>
        <begin position="250"/>
        <end position="260"/>
    </location>
</feature>
<feature type="domain" description="J" evidence="3">
    <location>
        <begin position="852"/>
        <end position="916"/>
    </location>
</feature>
<name>A0A9P1EH95_CUSEU</name>
<dbReference type="GO" id="GO:0030276">
    <property type="term" value="F:clathrin binding"/>
    <property type="evidence" value="ECO:0007669"/>
    <property type="project" value="TreeGrafter"/>
</dbReference>
<feature type="region of interest" description="Disordered" evidence="2">
    <location>
        <begin position="116"/>
        <end position="147"/>
    </location>
</feature>
<dbReference type="Gene3D" id="1.10.287.110">
    <property type="entry name" value="DnaJ domain"/>
    <property type="match status" value="1"/>
</dbReference>
<feature type="compositionally biased region" description="Basic and acidic residues" evidence="2">
    <location>
        <begin position="631"/>
        <end position="656"/>
    </location>
</feature>
<proteinExistence type="predicted"/>
<dbReference type="EMBL" id="CAMAPE010000048">
    <property type="protein sequence ID" value="CAH9105685.1"/>
    <property type="molecule type" value="Genomic_DNA"/>
</dbReference>
<feature type="compositionally biased region" description="Gly residues" evidence="2">
    <location>
        <begin position="265"/>
        <end position="274"/>
    </location>
</feature>
<feature type="region of interest" description="Disordered" evidence="2">
    <location>
        <begin position="172"/>
        <end position="191"/>
    </location>
</feature>
<dbReference type="GO" id="GO:0072318">
    <property type="term" value="P:clathrin coat disassembly"/>
    <property type="evidence" value="ECO:0007669"/>
    <property type="project" value="TreeGrafter"/>
</dbReference>
<dbReference type="InterPro" id="IPR001623">
    <property type="entry name" value="DnaJ_domain"/>
</dbReference>
<feature type="region of interest" description="Disordered" evidence="2">
    <location>
        <begin position="248"/>
        <end position="275"/>
    </location>
</feature>
<evidence type="ECO:0000313" key="4">
    <source>
        <dbReference type="EMBL" id="CAH9105685.1"/>
    </source>
</evidence>
<gene>
    <name evidence="4" type="ORF">CEURO_LOCUS17007</name>
</gene>
<feature type="region of interest" description="Disordered" evidence="2">
    <location>
        <begin position="732"/>
        <end position="757"/>
    </location>
</feature>
<feature type="compositionally biased region" description="Basic and acidic residues" evidence="2">
    <location>
        <begin position="732"/>
        <end position="744"/>
    </location>
</feature>
<dbReference type="Proteomes" id="UP001152484">
    <property type="component" value="Unassembled WGS sequence"/>
</dbReference>
<dbReference type="OrthoDB" id="1717591at2759"/>
<sequence length="916" mass="104441">MENLSRSYSKRSYHGNGFSTKTSKSPYDDVFRGPPKLSAHSLSPRLEDYTEIFEGFHSSRTPSIPILDLPPADGEDELTPLDVRSAQFDYTQIFGRFNVVDFALSFEDLVEQSNAGYNSSEGTWSPGQSGSLSDDSDPSAFSERSEASPYVKQFNISSASDGMSHLTQLQTNPYQLPSPARPPPNVPNPQLKPSKINLDQPEGGKCISFAGRFSESEQEEGYSVGTQKSVEWREAMGFIEVTEIFPPQDSPEKFKYDKQQKGPNELGGEGGGSYKGNPYPFELDLDLGISHRQGAFSELNNNGCRYDVDVRESELNMDKSRAKQNHGFVKFDNEKSIAGEEQKTDTEKEKYQGRYNDFGDETEKGNVTNNVIVVEKRDDQQEVDIGGKGKDGEQEVPLAMNTIRSRIEECLWEEDTEKRIKWGSTMNKKNLMMGIEHEELKECKEVACNREDHERISIGFKWKHGIKQFPTASEKEEQDEMISAATSEVEADSIFEEDNEVVDMDSIVKDHSKLQEFSEHGRESEIEVDYPLIGGILNSSSEKQENLQHRDVRSPPCLNEHLPNSQEVGISIGKLHPKKVTAQKDFQSENIKLTTFEGQKRDNIDGLQFTIKKEVTNENFSHQAVRNWSESGKHVQEYRETPSQTDERNKNKSCGREDVALNVDSIPKEMENGYLKRIEEEREREREREKDRMDITRHALERPYTESRQRAFGKEMNAKAVNWAQEQVDRSYSDRFSGSREMRTHSSSNISDHQNRQASKLRYSYTSAKAGIELESPQRCKARIERYQRTAERAVKALAEKSMRDLIFQREQVERNRLAEALDIELKRWSCGKEGNLRALLSTLQYVLGSDSGWQAVSLTEVVTSAAVKKAYRKATLCVHPDKLQQRGASIQQKYICEKVFDLLKEAWTKFNSEER</sequence>
<keyword evidence="1" id="KW-0175">Coiled coil</keyword>
<feature type="region of interest" description="Disordered" evidence="2">
    <location>
        <begin position="628"/>
        <end position="656"/>
    </location>
</feature>
<dbReference type="InterPro" id="IPR036869">
    <property type="entry name" value="J_dom_sf"/>
</dbReference>
<accession>A0A9P1EH95</accession>
<dbReference type="SUPFAM" id="SSF46565">
    <property type="entry name" value="Chaperone J-domain"/>
    <property type="match status" value="1"/>
</dbReference>
<dbReference type="GO" id="GO:0005737">
    <property type="term" value="C:cytoplasm"/>
    <property type="evidence" value="ECO:0007669"/>
    <property type="project" value="TreeGrafter"/>
</dbReference>